<feature type="transmembrane region" description="Helical" evidence="1">
    <location>
        <begin position="208"/>
        <end position="230"/>
    </location>
</feature>
<feature type="transmembrane region" description="Helical" evidence="1">
    <location>
        <begin position="105"/>
        <end position="129"/>
    </location>
</feature>
<keyword evidence="1" id="KW-0812">Transmembrane</keyword>
<accession>A0A212TP00</accession>
<proteinExistence type="predicted"/>
<keyword evidence="3" id="KW-1185">Reference proteome</keyword>
<keyword evidence="1" id="KW-1133">Transmembrane helix</keyword>
<evidence type="ECO:0000313" key="2">
    <source>
        <dbReference type="EMBL" id="SNC67650.1"/>
    </source>
</evidence>
<keyword evidence="1" id="KW-0472">Membrane</keyword>
<dbReference type="AlphaFoldDB" id="A0A212TP00"/>
<feature type="transmembrane region" description="Helical" evidence="1">
    <location>
        <begin position="12"/>
        <end position="34"/>
    </location>
</feature>
<reference evidence="3" key="1">
    <citation type="submission" date="2017-06" db="EMBL/GenBank/DDBJ databases">
        <authorList>
            <person name="Varghese N."/>
            <person name="Submissions S."/>
        </authorList>
    </citation>
    <scope>NUCLEOTIDE SEQUENCE [LARGE SCALE GENOMIC DNA]</scope>
    <source>
        <strain evidence="3">DSM 11116</strain>
    </source>
</reference>
<protein>
    <submittedName>
        <fullName evidence="2">Uncharacterized protein</fullName>
    </submittedName>
</protein>
<feature type="transmembrane region" description="Helical" evidence="1">
    <location>
        <begin position="141"/>
        <end position="159"/>
    </location>
</feature>
<sequence>MVQPAYLHTAAPVGLAVAFGAITLGTVLWFWLAVRRAAPKAVGAVLLGLAAWLAVQAGLAVQGFYQELAPRPPRLLLFAILPTLLVMGALFATKPGRRFLDALPLGHLTYLNVVRVPVELVLYGLFLAGQVPQLMTFEGRNWDIVAGLTAPLVGFWGFTHPRISRATLLIWHVVALALLLNIVAWAILSSPMPLQQVAFEQPNVAILKFPFVWLPAVVVPIVLLGHLVAIRQLARAQMTLPGYAGKAVA</sequence>
<dbReference type="Proteomes" id="UP000198131">
    <property type="component" value="Unassembled WGS sequence"/>
</dbReference>
<feature type="transmembrane region" description="Helical" evidence="1">
    <location>
        <begin position="166"/>
        <end position="188"/>
    </location>
</feature>
<feature type="transmembrane region" description="Helical" evidence="1">
    <location>
        <begin position="75"/>
        <end position="93"/>
    </location>
</feature>
<evidence type="ECO:0000256" key="1">
    <source>
        <dbReference type="SAM" id="Phobius"/>
    </source>
</evidence>
<feature type="transmembrane region" description="Helical" evidence="1">
    <location>
        <begin position="41"/>
        <end position="63"/>
    </location>
</feature>
<dbReference type="EMBL" id="FYEW01000001">
    <property type="protein sequence ID" value="SNC67650.1"/>
    <property type="molecule type" value="Genomic_DNA"/>
</dbReference>
<dbReference type="OrthoDB" id="675847at2"/>
<evidence type="ECO:0000313" key="3">
    <source>
        <dbReference type="Proteomes" id="UP000198131"/>
    </source>
</evidence>
<gene>
    <name evidence="2" type="ORF">SAMN06265337_2024</name>
</gene>
<organism evidence="2 3">
    <name type="scientific">Hymenobacter gelipurpurascens</name>
    <dbReference type="NCBI Taxonomy" id="89968"/>
    <lineage>
        <taxon>Bacteria</taxon>
        <taxon>Pseudomonadati</taxon>
        <taxon>Bacteroidota</taxon>
        <taxon>Cytophagia</taxon>
        <taxon>Cytophagales</taxon>
        <taxon>Hymenobacteraceae</taxon>
        <taxon>Hymenobacter</taxon>
    </lineage>
</organism>
<name>A0A212TP00_9BACT</name>